<dbReference type="KEGG" id="amog:QRX60_44695"/>
<accession>A0A9Y2JLZ0</accession>
<sequence length="106" mass="10956">MRTDPEGEAAGFGSLAAVPAAVAGLAALLGVREATWLGEPDPLSFAGFLPLTSALAKLVSDGLRHSTAVPVSDSTALALALARRGDSGRIVGNDHRHTRHRCDNCR</sequence>
<keyword evidence="1" id="KW-0812">Transmembrane</keyword>
<evidence type="ECO:0000313" key="3">
    <source>
        <dbReference type="Proteomes" id="UP001239397"/>
    </source>
</evidence>
<evidence type="ECO:0000313" key="2">
    <source>
        <dbReference type="EMBL" id="WIY01061.1"/>
    </source>
</evidence>
<feature type="transmembrane region" description="Helical" evidence="1">
    <location>
        <begin position="12"/>
        <end position="31"/>
    </location>
</feature>
<dbReference type="RefSeq" id="WP_285997522.1">
    <property type="nucleotide sequence ID" value="NZ_CP127295.1"/>
</dbReference>
<gene>
    <name evidence="2" type="ORF">QRX60_44695</name>
</gene>
<keyword evidence="1" id="KW-0472">Membrane</keyword>
<organism evidence="2 3">
    <name type="scientific">Amycolatopsis mongoliensis</name>
    <dbReference type="NCBI Taxonomy" id="715475"/>
    <lineage>
        <taxon>Bacteria</taxon>
        <taxon>Bacillati</taxon>
        <taxon>Actinomycetota</taxon>
        <taxon>Actinomycetes</taxon>
        <taxon>Pseudonocardiales</taxon>
        <taxon>Pseudonocardiaceae</taxon>
        <taxon>Amycolatopsis</taxon>
    </lineage>
</organism>
<evidence type="ECO:0000256" key="1">
    <source>
        <dbReference type="SAM" id="Phobius"/>
    </source>
</evidence>
<keyword evidence="1" id="KW-1133">Transmembrane helix</keyword>
<name>A0A9Y2JLZ0_9PSEU</name>
<keyword evidence="3" id="KW-1185">Reference proteome</keyword>
<dbReference type="Proteomes" id="UP001239397">
    <property type="component" value="Chromosome"/>
</dbReference>
<protein>
    <submittedName>
        <fullName evidence="2">Uncharacterized protein</fullName>
    </submittedName>
</protein>
<proteinExistence type="predicted"/>
<reference evidence="2 3" key="1">
    <citation type="submission" date="2023-06" db="EMBL/GenBank/DDBJ databases">
        <authorList>
            <person name="Oyuntsetseg B."/>
            <person name="Kim S.B."/>
        </authorList>
    </citation>
    <scope>NUCLEOTIDE SEQUENCE [LARGE SCALE GENOMIC DNA]</scope>
    <source>
        <strain evidence="2 3">4-36</strain>
    </source>
</reference>
<dbReference type="EMBL" id="CP127295">
    <property type="protein sequence ID" value="WIY01061.1"/>
    <property type="molecule type" value="Genomic_DNA"/>
</dbReference>
<dbReference type="AlphaFoldDB" id="A0A9Y2JLZ0"/>